<evidence type="ECO:0000313" key="4">
    <source>
        <dbReference type="Proteomes" id="UP000031056"/>
    </source>
</evidence>
<feature type="domain" description="S1-like" evidence="2">
    <location>
        <begin position="11"/>
        <end position="85"/>
    </location>
</feature>
<dbReference type="InParanoid" id="A0A0B2UFV5"/>
<keyword evidence="4" id="KW-1185">Reference proteome</keyword>
<dbReference type="RefSeq" id="XP_014564008.1">
    <property type="nucleotide sequence ID" value="XM_014708522.1"/>
</dbReference>
<dbReference type="AlphaFoldDB" id="A0A0B2UFV5"/>
<evidence type="ECO:0000313" key="3">
    <source>
        <dbReference type="EMBL" id="KHN69966.1"/>
    </source>
</evidence>
<dbReference type="SUPFAM" id="SSF50249">
    <property type="entry name" value="Nucleic acid-binding proteins"/>
    <property type="match status" value="1"/>
</dbReference>
<dbReference type="Gene3D" id="2.40.50.140">
    <property type="entry name" value="Nucleic acid-binding proteins"/>
    <property type="match status" value="1"/>
</dbReference>
<reference evidence="3 4" key="1">
    <citation type="journal article" date="2014" name="MBio">
        <title>The Ordospora colligata genome; evolution of extreme reduction in microsporidia and host-to-parasite horizontal gene transfer.</title>
        <authorList>
            <person name="Pombert J.-F."/>
            <person name="Haag K.L."/>
            <person name="Beidas S."/>
            <person name="Ebert D."/>
            <person name="Keeling P.J."/>
        </authorList>
    </citation>
    <scope>NUCLEOTIDE SEQUENCE [LARGE SCALE GENOMIC DNA]</scope>
    <source>
        <strain evidence="3 4">OC4</strain>
    </source>
</reference>
<dbReference type="PROSITE" id="PS50832">
    <property type="entry name" value="S1_IF1_TYPE"/>
    <property type="match status" value="1"/>
</dbReference>
<dbReference type="HOGENOM" id="CLU_109098_1_1_1"/>
<dbReference type="OrthoDB" id="274995at2759"/>
<accession>A0A0B2UFV5</accession>
<dbReference type="Pfam" id="PF01176">
    <property type="entry name" value="eIF-1a"/>
    <property type="match status" value="1"/>
</dbReference>
<protein>
    <submittedName>
        <fullName evidence="3">Translation initiation factor IF1A</fullName>
    </submittedName>
</protein>
<dbReference type="GO" id="GO:0003723">
    <property type="term" value="F:RNA binding"/>
    <property type="evidence" value="ECO:0007669"/>
    <property type="project" value="InterPro"/>
</dbReference>
<dbReference type="SMART" id="SM00652">
    <property type="entry name" value="eIF1a"/>
    <property type="match status" value="1"/>
</dbReference>
<dbReference type="Proteomes" id="UP000031056">
    <property type="component" value="Unassembled WGS sequence"/>
</dbReference>
<comment type="caution">
    <text evidence="3">The sequence shown here is derived from an EMBL/GenBank/DDBJ whole genome shotgun (WGS) entry which is preliminary data.</text>
</comment>
<dbReference type="InterPro" id="IPR012340">
    <property type="entry name" value="NA-bd_OB-fold"/>
</dbReference>
<dbReference type="EMBL" id="JOKQ01000004">
    <property type="protein sequence ID" value="KHN69966.1"/>
    <property type="molecule type" value="Genomic_DNA"/>
</dbReference>
<dbReference type="GO" id="GO:0003743">
    <property type="term" value="F:translation initiation factor activity"/>
    <property type="evidence" value="ECO:0007669"/>
    <property type="project" value="UniProtKB-UniRule"/>
</dbReference>
<dbReference type="PANTHER" id="PTHR21668">
    <property type="entry name" value="EIF-1A"/>
    <property type="match status" value="1"/>
</dbReference>
<dbReference type="VEuPathDB" id="MicrosporidiaDB:M896_041640"/>
<proteinExistence type="inferred from homology"/>
<keyword evidence="1" id="KW-0648">Protein biosynthesis</keyword>
<dbReference type="CDD" id="cd05793">
    <property type="entry name" value="S1_IF1A"/>
    <property type="match status" value="1"/>
</dbReference>
<evidence type="ECO:0000259" key="2">
    <source>
        <dbReference type="PROSITE" id="PS50832"/>
    </source>
</evidence>
<sequence length="119" mass="13461">MGGKRGDKSGDRALAFAEEEQTTYGQIIAPLGQCMFRVNCSDGVARIAKIRGRDYRRVRMGPGDIVLLRIRDGDDKKADIDRKYMPKEIKILKDDGEIKDDTFSIDDQGFALIDFEEML</sequence>
<dbReference type="GeneID" id="26261602"/>
<evidence type="ECO:0000256" key="1">
    <source>
        <dbReference type="PROSITE-ProRule" id="PRU00181"/>
    </source>
</evidence>
<dbReference type="HAMAP" id="MF_00216">
    <property type="entry name" value="aIF_1A"/>
    <property type="match status" value="1"/>
</dbReference>
<dbReference type="InterPro" id="IPR001253">
    <property type="entry name" value="TIF_eIF-1A"/>
</dbReference>
<keyword evidence="1 3" id="KW-0396">Initiation factor</keyword>
<dbReference type="STRING" id="1354746.A0A0B2UFV5"/>
<organism evidence="3 4">
    <name type="scientific">Ordospora colligata OC4</name>
    <dbReference type="NCBI Taxonomy" id="1354746"/>
    <lineage>
        <taxon>Eukaryota</taxon>
        <taxon>Fungi</taxon>
        <taxon>Fungi incertae sedis</taxon>
        <taxon>Microsporidia</taxon>
        <taxon>Ordosporidae</taxon>
        <taxon>Ordospora</taxon>
    </lineage>
</organism>
<name>A0A0B2UFV5_9MICR</name>
<dbReference type="FunCoup" id="A0A0B2UFV5">
    <property type="interactions" value="255"/>
</dbReference>
<gene>
    <name evidence="3" type="ORF">M896_041640</name>
</gene>
<dbReference type="InterPro" id="IPR006196">
    <property type="entry name" value="RNA-binding_domain_S1_IF1"/>
</dbReference>